<dbReference type="Gene3D" id="3.30.1300.30">
    <property type="entry name" value="GSPII I/J protein-like"/>
    <property type="match status" value="1"/>
</dbReference>
<evidence type="ECO:0000256" key="4">
    <source>
        <dbReference type="ARBA" id="ARBA00022692"/>
    </source>
</evidence>
<dbReference type="SUPFAM" id="SSF54523">
    <property type="entry name" value="Pili subunits"/>
    <property type="match status" value="1"/>
</dbReference>
<feature type="domain" description="Trimeric autotransporter adhesin YadA-like C-terminal membrane anchor" evidence="9">
    <location>
        <begin position="227"/>
        <end position="277"/>
    </location>
</feature>
<feature type="chain" id="PRO_5027063886" description="Trimeric autotransporter adhesin YadA-like C-terminal membrane anchor domain-containing protein" evidence="8">
    <location>
        <begin position="28"/>
        <end position="277"/>
    </location>
</feature>
<keyword evidence="3" id="KW-1134">Transmembrane beta strand</keyword>
<evidence type="ECO:0000256" key="1">
    <source>
        <dbReference type="ARBA" id="ARBA00004241"/>
    </source>
</evidence>
<dbReference type="RefSeq" id="WP_152403642.1">
    <property type="nucleotide sequence ID" value="NZ_WHIY01000022.1"/>
</dbReference>
<evidence type="ECO:0000256" key="5">
    <source>
        <dbReference type="ARBA" id="ARBA00022729"/>
    </source>
</evidence>
<reference evidence="10 11" key="1">
    <citation type="submission" date="2019-10" db="EMBL/GenBank/DDBJ databases">
        <title>Characterization of a new Citrobacter species.</title>
        <authorList>
            <person name="Goncalves Ribeiro T."/>
            <person name="Izdebski R."/>
            <person name="Urbanowicz P."/>
            <person name="Carmeli Y."/>
            <person name="Gniadkowski M."/>
            <person name="Peixe L."/>
        </authorList>
    </citation>
    <scope>NUCLEOTIDE SEQUENCE [LARGE SCALE GENOMIC DNA]</scope>
    <source>
        <strain evidence="10 11">NMI7905_11</strain>
    </source>
</reference>
<dbReference type="InterPro" id="IPR045584">
    <property type="entry name" value="Pilin-like"/>
</dbReference>
<accession>A0A6L5EEV0</accession>
<dbReference type="GO" id="GO:0009986">
    <property type="term" value="C:cell surface"/>
    <property type="evidence" value="ECO:0007669"/>
    <property type="project" value="UniProtKB-SubCell"/>
</dbReference>
<keyword evidence="5 8" id="KW-0732">Signal</keyword>
<evidence type="ECO:0000313" key="10">
    <source>
        <dbReference type="EMBL" id="MPQ54009.1"/>
    </source>
</evidence>
<evidence type="ECO:0000313" key="11">
    <source>
        <dbReference type="Proteomes" id="UP000475079"/>
    </source>
</evidence>
<dbReference type="EMBL" id="WHIY01000022">
    <property type="protein sequence ID" value="MPQ54009.1"/>
    <property type="molecule type" value="Genomic_DNA"/>
</dbReference>
<keyword evidence="7" id="KW-0998">Cell outer membrane</keyword>
<organism evidence="10 11">
    <name type="scientific">Citrobacter telavivensis</name>
    <dbReference type="NCBI Taxonomy" id="2653932"/>
    <lineage>
        <taxon>Bacteria</taxon>
        <taxon>Pseudomonadati</taxon>
        <taxon>Pseudomonadota</taxon>
        <taxon>Gammaproteobacteria</taxon>
        <taxon>Enterobacterales</taxon>
        <taxon>Enterobacteriaceae</taxon>
        <taxon>Citrobacter</taxon>
    </lineage>
</organism>
<evidence type="ECO:0000259" key="9">
    <source>
        <dbReference type="Pfam" id="PF03895"/>
    </source>
</evidence>
<evidence type="ECO:0000256" key="2">
    <source>
        <dbReference type="ARBA" id="ARBA00004442"/>
    </source>
</evidence>
<sequence>MKSVNKSIIAVAVFSALFASLAPAALAANVDAVVTNPTTNGAFFVSGIDGATYDLQKHEGQISALEAGKADVTQVNNVATYAQQIRTDHDNLVKRVTLDEQYDGQAIIKNRDDIATNKANQKIVDNDQNVLISTNGSKADTALQHTTTNQVAVANVQTKQKAQDGVIQTHTTQLANHETRITTLENQNNSRFSAMEKQQNDDRKEYRSGIAGAASIAGLHYVDTDNAIAVGAADFKSEQGYAMGYRHKFAENVAATVSYAGTSDGDSVVAASASLGW</sequence>
<dbReference type="Proteomes" id="UP000475079">
    <property type="component" value="Unassembled WGS sequence"/>
</dbReference>
<dbReference type="Pfam" id="PF03895">
    <property type="entry name" value="YadA_anchor"/>
    <property type="match status" value="1"/>
</dbReference>
<gene>
    <name evidence="10" type="ORF">GBB84_24275</name>
</gene>
<evidence type="ECO:0000256" key="8">
    <source>
        <dbReference type="SAM" id="SignalP"/>
    </source>
</evidence>
<feature type="signal peptide" evidence="8">
    <location>
        <begin position="1"/>
        <end position="27"/>
    </location>
</feature>
<evidence type="ECO:0000256" key="3">
    <source>
        <dbReference type="ARBA" id="ARBA00022452"/>
    </source>
</evidence>
<keyword evidence="11" id="KW-1185">Reference proteome</keyword>
<keyword evidence="6" id="KW-0472">Membrane</keyword>
<proteinExistence type="predicted"/>
<evidence type="ECO:0000256" key="6">
    <source>
        <dbReference type="ARBA" id="ARBA00023136"/>
    </source>
</evidence>
<dbReference type="GO" id="GO:0009279">
    <property type="term" value="C:cell outer membrane"/>
    <property type="evidence" value="ECO:0007669"/>
    <property type="project" value="UniProtKB-SubCell"/>
</dbReference>
<evidence type="ECO:0000256" key="7">
    <source>
        <dbReference type="ARBA" id="ARBA00023237"/>
    </source>
</evidence>
<comment type="subcellular location">
    <subcellularLocation>
        <location evidence="2">Cell outer membrane</location>
    </subcellularLocation>
    <subcellularLocation>
        <location evidence="1">Cell surface</location>
    </subcellularLocation>
</comment>
<protein>
    <recommendedName>
        <fullName evidence="9">Trimeric autotransporter adhesin YadA-like C-terminal membrane anchor domain-containing protein</fullName>
    </recommendedName>
</protein>
<comment type="caution">
    <text evidence="10">The sequence shown here is derived from an EMBL/GenBank/DDBJ whole genome shotgun (WGS) entry which is preliminary data.</text>
</comment>
<dbReference type="InterPro" id="IPR005594">
    <property type="entry name" value="YadA_C"/>
</dbReference>
<dbReference type="AlphaFoldDB" id="A0A6L5EEV0"/>
<name>A0A6L5EEV0_9ENTR</name>
<keyword evidence="4" id="KW-0812">Transmembrane</keyword>